<keyword evidence="1" id="KW-0732">Signal</keyword>
<organism evidence="2 3">
    <name type="scientific">Iphiclides podalirius</name>
    <name type="common">scarce swallowtail</name>
    <dbReference type="NCBI Taxonomy" id="110791"/>
    <lineage>
        <taxon>Eukaryota</taxon>
        <taxon>Metazoa</taxon>
        <taxon>Ecdysozoa</taxon>
        <taxon>Arthropoda</taxon>
        <taxon>Hexapoda</taxon>
        <taxon>Insecta</taxon>
        <taxon>Pterygota</taxon>
        <taxon>Neoptera</taxon>
        <taxon>Endopterygota</taxon>
        <taxon>Lepidoptera</taxon>
        <taxon>Glossata</taxon>
        <taxon>Ditrysia</taxon>
        <taxon>Papilionoidea</taxon>
        <taxon>Papilionidae</taxon>
        <taxon>Papilioninae</taxon>
        <taxon>Iphiclides</taxon>
    </lineage>
</organism>
<name>A0ABN8IGA8_9NEOP</name>
<gene>
    <name evidence="2" type="ORF">IPOD504_LOCUS8513</name>
</gene>
<keyword evidence="3" id="KW-1185">Reference proteome</keyword>
<feature type="non-terminal residue" evidence="2">
    <location>
        <position position="446"/>
    </location>
</feature>
<evidence type="ECO:0000313" key="2">
    <source>
        <dbReference type="EMBL" id="CAH2054169.1"/>
    </source>
</evidence>
<feature type="chain" id="PRO_5046340019" evidence="1">
    <location>
        <begin position="18"/>
        <end position="446"/>
    </location>
</feature>
<feature type="signal peptide" evidence="1">
    <location>
        <begin position="1"/>
        <end position="17"/>
    </location>
</feature>
<protein>
    <submittedName>
        <fullName evidence="2">Uncharacterized protein</fullName>
    </submittedName>
</protein>
<reference evidence="2" key="1">
    <citation type="submission" date="2022-03" db="EMBL/GenBank/DDBJ databases">
        <authorList>
            <person name="Martin H S."/>
        </authorList>
    </citation>
    <scope>NUCLEOTIDE SEQUENCE</scope>
</reference>
<evidence type="ECO:0000313" key="3">
    <source>
        <dbReference type="Proteomes" id="UP000837857"/>
    </source>
</evidence>
<accession>A0ABN8IGA8</accession>
<dbReference type="EMBL" id="OW152833">
    <property type="protein sequence ID" value="CAH2054169.1"/>
    <property type="molecule type" value="Genomic_DNA"/>
</dbReference>
<evidence type="ECO:0000256" key="1">
    <source>
        <dbReference type="SAM" id="SignalP"/>
    </source>
</evidence>
<dbReference type="Proteomes" id="UP000837857">
    <property type="component" value="Chromosome 21"/>
</dbReference>
<sequence>MLPALVLLCLITRENLAFSTKRISHTLTAPSVGQIEFGKTSTRKTTQTNVSDNVLVHNFVRKEALAKAGNRGIKEKKGNSTRKGTIGSGKNAPIRSIIPFTEATFSVQFNDARTESTNSMDNANSKKQTDFLFSPITSYKNPLARFKLKGGDTGSTTIHPYHTWQYVFQNPRIFRTVESISENDKAKDKRYTDVIPLQKQLPGASFNQYSYLSPIYKKDSDNPVFGDQAFFSFILNDYFDRSIDDDPVLFKDQHWGKEFDIEPTGKRIRRLETGDYSKSITAEPQAVNYDAKFAKENLYKRMNEAGAQKDNYSENSNGFKSLVETFAQKFGSSDDELETQSKIKREDADLNFITKHANELQSSDELLDELVAACNDGKLTDEDTTSVSKISGFEQFLYNYESSSASSVSVDLTEYASSNISRLRYLAKSAALVNNADYIDTSEYAI</sequence>
<proteinExistence type="predicted"/>